<dbReference type="RefSeq" id="WP_035131860.1">
    <property type="nucleotide sequence ID" value="NZ_JRLV01000005.1"/>
</dbReference>
<gene>
    <name evidence="3" type="ORF">Q763_05095</name>
</gene>
<dbReference type="AlphaFoldDB" id="A0A0A2LT83"/>
<dbReference type="Proteomes" id="UP000030129">
    <property type="component" value="Unassembled WGS sequence"/>
</dbReference>
<dbReference type="PANTHER" id="PTHR33734">
    <property type="entry name" value="LYSM DOMAIN-CONTAINING GPI-ANCHORED PROTEIN 2"/>
    <property type="match status" value="1"/>
</dbReference>
<dbReference type="STRING" id="1406840.Q763_05095"/>
<accession>A0A0A2LT83</accession>
<keyword evidence="4" id="KW-1185">Reference proteome</keyword>
<keyword evidence="1" id="KW-0732">Signal</keyword>
<feature type="signal peptide" evidence="1">
    <location>
        <begin position="1"/>
        <end position="20"/>
    </location>
</feature>
<feature type="domain" description="LysM" evidence="2">
    <location>
        <begin position="93"/>
        <end position="136"/>
    </location>
</feature>
<evidence type="ECO:0000313" key="3">
    <source>
        <dbReference type="EMBL" id="KGO82478.1"/>
    </source>
</evidence>
<dbReference type="SUPFAM" id="SSF53822">
    <property type="entry name" value="Periplasmic binding protein-like I"/>
    <property type="match status" value="1"/>
</dbReference>
<dbReference type="GO" id="GO:0008932">
    <property type="term" value="F:lytic endotransglycosylase activity"/>
    <property type="evidence" value="ECO:0007669"/>
    <property type="project" value="TreeGrafter"/>
</dbReference>
<dbReference type="InterPro" id="IPR036779">
    <property type="entry name" value="LysM_dom_sf"/>
</dbReference>
<comment type="caution">
    <text evidence="3">The sequence shown here is derived from an EMBL/GenBank/DDBJ whole genome shotgun (WGS) entry which is preliminary data.</text>
</comment>
<evidence type="ECO:0000256" key="1">
    <source>
        <dbReference type="SAM" id="SignalP"/>
    </source>
</evidence>
<dbReference type="EMBL" id="JRLV01000005">
    <property type="protein sequence ID" value="KGO82478.1"/>
    <property type="molecule type" value="Genomic_DNA"/>
</dbReference>
<name>A0A0A2LT83_9FLAO</name>
<dbReference type="SUPFAM" id="SSF54106">
    <property type="entry name" value="LysM domain"/>
    <property type="match status" value="3"/>
</dbReference>
<dbReference type="Pfam" id="PF01476">
    <property type="entry name" value="LysM"/>
    <property type="match status" value="4"/>
</dbReference>
<dbReference type="PROSITE" id="PS51782">
    <property type="entry name" value="LYSM"/>
    <property type="match status" value="3"/>
</dbReference>
<feature type="domain" description="LysM" evidence="2">
    <location>
        <begin position="25"/>
        <end position="68"/>
    </location>
</feature>
<feature type="chain" id="PRO_5001991455" description="LysM domain-containing protein" evidence="1">
    <location>
        <begin position="21"/>
        <end position="643"/>
    </location>
</feature>
<dbReference type="PANTHER" id="PTHR33734:SF22">
    <property type="entry name" value="MEMBRANE-BOUND LYTIC MUREIN TRANSGLYCOSYLASE D"/>
    <property type="match status" value="1"/>
</dbReference>
<dbReference type="eggNOG" id="COG1388">
    <property type="taxonomic scope" value="Bacteria"/>
</dbReference>
<feature type="domain" description="LysM" evidence="2">
    <location>
        <begin position="163"/>
        <end position="206"/>
    </location>
</feature>
<proteinExistence type="predicted"/>
<evidence type="ECO:0000259" key="2">
    <source>
        <dbReference type="PROSITE" id="PS51782"/>
    </source>
</evidence>
<dbReference type="InterPro" id="IPR018392">
    <property type="entry name" value="LysM"/>
</dbReference>
<dbReference type="CDD" id="cd00118">
    <property type="entry name" value="LysM"/>
    <property type="match status" value="4"/>
</dbReference>
<evidence type="ECO:0000313" key="4">
    <source>
        <dbReference type="Proteomes" id="UP000030129"/>
    </source>
</evidence>
<protein>
    <recommendedName>
        <fullName evidence="2">LysM domain-containing protein</fullName>
    </recommendedName>
</protein>
<dbReference type="eggNOG" id="COG0683">
    <property type="taxonomic scope" value="Bacteria"/>
</dbReference>
<dbReference type="Gene3D" id="3.40.50.2300">
    <property type="match status" value="1"/>
</dbReference>
<dbReference type="Gene3D" id="3.10.350.10">
    <property type="entry name" value="LysM domain"/>
    <property type="match status" value="3"/>
</dbReference>
<organism evidence="3 4">
    <name type="scientific">Flavobacterium beibuense F44-8</name>
    <dbReference type="NCBI Taxonomy" id="1406840"/>
    <lineage>
        <taxon>Bacteria</taxon>
        <taxon>Pseudomonadati</taxon>
        <taxon>Bacteroidota</taxon>
        <taxon>Flavobacteriia</taxon>
        <taxon>Flavobacteriales</taxon>
        <taxon>Flavobacteriaceae</taxon>
        <taxon>Flavobacterium</taxon>
    </lineage>
</organism>
<reference evidence="3 4" key="1">
    <citation type="submission" date="2013-09" db="EMBL/GenBank/DDBJ databases">
        <authorList>
            <person name="Zeng Z."/>
            <person name="Chen C."/>
        </authorList>
    </citation>
    <scope>NUCLEOTIDE SEQUENCE [LARGE SCALE GENOMIC DNA]</scope>
    <source>
        <strain evidence="3 4">F44-8</strain>
    </source>
</reference>
<sequence>MKHFVILFFSLVLLSGSAFAQGKYKKHQVAKGETVTEIAKKYKVTPYDIFRLNPDSQNGISEGAVLLIPTAGKVKSETAAVPVTEKATRISNPIHEVKAKETMYGLTKQYNVTEQELIAANPELVDGLKIGQKVIIPVKGSGVEAQAERAEKVFEKKDAPSYMYHTVEAGETKYSIAKQYGMTQQLLEELNPEVKDVLPLGYKLKLDKASVLTKEIGPGAQLKQDEPQFTMYTVPAKETMYNLTKTTGLTKEKIEELNPELKEGGLREGMVLKFPAPKTGGFITGKKAPGVVSLVDSLDVQGEKQLALLLPFNLIKDQSSEEETERVRTDRFLNMTLDFYAGALIAIDSAKTLGLPIKVKILDSQESKTSSAVDRLKANLVGVNAIIGPFFQSNVERAAQTLTNIPVVSPLSKEVGKPIENLYQSVPSPDVVRVAMLNFIKSKNANLIAVVDEKKLSSKQFIKNNYAGAKITDQMVTEELLKPLLDPAGVNYILLDTESAGKVSNTVRVLMKIKEEYKIQLAVFERTDVLDNEEVPLHLLTQLKMQYASITNDTDTPEKHLFIKKFKEKNGVSPNQFATRGFDVTFDVILRLFQPESFGETVVTKSSEQVENKFAYRSLNGGNYNSGVYILYYDEDLSIKHAE</sequence>
<dbReference type="SMART" id="SM00257">
    <property type="entry name" value="LysM"/>
    <property type="match status" value="4"/>
</dbReference>
<dbReference type="InterPro" id="IPR028082">
    <property type="entry name" value="Peripla_BP_I"/>
</dbReference>